<sequence>MLLLLPPSEGKTAPRRGDPLHLDSLLGAPALTGPRERLIEDLTALGAGPEAARVLGLGPRSAEEATLNTTLRTAPAAPAHALYTGVLYEAAGLHALARRRAAKRVLTEEVVILSGLWGALRATDAVPDHRLSMGVTLPGAGRLTSFWKPSLAPVLSGLAETADGVVVDCRSGSYSPAWQPAAADGVALARVQVVQEAPDGSLTSVSHWAKHTRGLLTGAIVDRRARAPRSLRGLEDVAELAAGLDAVGAVELRPADRAGRRDLVLRLA</sequence>
<dbReference type="InterPro" id="IPR005583">
    <property type="entry name" value="YaaA"/>
</dbReference>
<protein>
    <recommendedName>
        <fullName evidence="3">Peroxide stress protein YaaA</fullName>
    </recommendedName>
</protein>
<dbReference type="PANTHER" id="PTHR30283:SF4">
    <property type="entry name" value="PEROXIDE STRESS RESISTANCE PROTEIN YAAA"/>
    <property type="match status" value="1"/>
</dbReference>
<accession>A0A0X8JG04</accession>
<proteinExistence type="predicted"/>
<dbReference type="OrthoDB" id="3210767at2"/>
<evidence type="ECO:0000313" key="1">
    <source>
        <dbReference type="EMBL" id="AMD87837.1"/>
    </source>
</evidence>
<dbReference type="KEGG" id="ard:AXF14_09905"/>
<dbReference type="RefSeq" id="WP_067942904.1">
    <property type="nucleotide sequence ID" value="NZ_CP014228.1"/>
</dbReference>
<dbReference type="PANTHER" id="PTHR30283">
    <property type="entry name" value="PEROXIDE STRESS RESPONSE PROTEIN YAAA"/>
    <property type="match status" value="1"/>
</dbReference>
<evidence type="ECO:0008006" key="3">
    <source>
        <dbReference type="Google" id="ProtNLM"/>
    </source>
</evidence>
<dbReference type="GO" id="GO:0005829">
    <property type="term" value="C:cytosol"/>
    <property type="evidence" value="ECO:0007669"/>
    <property type="project" value="TreeGrafter"/>
</dbReference>
<dbReference type="Proteomes" id="UP000065220">
    <property type="component" value="Chromosome"/>
</dbReference>
<dbReference type="GO" id="GO:0033194">
    <property type="term" value="P:response to hydroperoxide"/>
    <property type="evidence" value="ECO:0007669"/>
    <property type="project" value="TreeGrafter"/>
</dbReference>
<dbReference type="AlphaFoldDB" id="A0A0X8JG04"/>
<dbReference type="Pfam" id="PF03883">
    <property type="entry name" value="H2O2_YaaD"/>
    <property type="match status" value="1"/>
</dbReference>
<name>A0A0X8JG04_ACTRD</name>
<reference evidence="2" key="1">
    <citation type="submission" date="2016-02" db="EMBL/GenBank/DDBJ databases">
        <authorList>
            <person name="Holder M.E."/>
            <person name="Ajami N.J."/>
            <person name="Petrosino J.F."/>
        </authorList>
    </citation>
    <scope>NUCLEOTIDE SEQUENCE [LARGE SCALE GENOMIC DNA]</scope>
    <source>
        <strain evidence="2">CCUG 36733</strain>
    </source>
</reference>
<dbReference type="EMBL" id="CP014228">
    <property type="protein sequence ID" value="AMD87837.1"/>
    <property type="molecule type" value="Genomic_DNA"/>
</dbReference>
<keyword evidence="2" id="KW-1185">Reference proteome</keyword>
<gene>
    <name evidence="1" type="ORF">AXF14_09905</name>
</gene>
<evidence type="ECO:0000313" key="2">
    <source>
        <dbReference type="Proteomes" id="UP000065220"/>
    </source>
</evidence>
<organism evidence="1 2">
    <name type="scientific">Actinomyces radicidentis</name>
    <dbReference type="NCBI Taxonomy" id="111015"/>
    <lineage>
        <taxon>Bacteria</taxon>
        <taxon>Bacillati</taxon>
        <taxon>Actinomycetota</taxon>
        <taxon>Actinomycetes</taxon>
        <taxon>Actinomycetales</taxon>
        <taxon>Actinomycetaceae</taxon>
        <taxon>Actinomyces</taxon>
    </lineage>
</organism>